<dbReference type="PANTHER" id="PTHR46242:SF1">
    <property type="entry name" value="ZINC FINGER CCHC DOMAIN-CONTAINING PROTEIN 9"/>
    <property type="match status" value="1"/>
</dbReference>
<sequence length="233" mass="26058">MVRIARRAPKKPLDAGGFTVQPLPNRNEGRTARPKPAPIPLSAAARAHGLQKHLQPHRPVPYPAIGSQADPLRKLRAIKCHICRQFGHVTDNCPQGKPLGVQHCHHCRSMSHTTRICPLPASEKTYKFGVCTECQGHGHIADQCPNRNPDDHPTQDGVCQFCGSNYHVLRKCPERLKELKKMDDKPITLGKITADQGGDDDDVFLEMRHKDIERLRHKTQPKTAPKKAKVVTF</sequence>
<organism evidence="3 4">
    <name type="scientific">Dimargaris verticillata</name>
    <dbReference type="NCBI Taxonomy" id="2761393"/>
    <lineage>
        <taxon>Eukaryota</taxon>
        <taxon>Fungi</taxon>
        <taxon>Fungi incertae sedis</taxon>
        <taxon>Zoopagomycota</taxon>
        <taxon>Kickxellomycotina</taxon>
        <taxon>Dimargaritomycetes</taxon>
        <taxon>Dimargaritales</taxon>
        <taxon>Dimargaritaceae</taxon>
        <taxon>Dimargaris</taxon>
    </lineage>
</organism>
<feature type="domain" description="CCHC-type" evidence="2">
    <location>
        <begin position="103"/>
        <end position="119"/>
    </location>
</feature>
<dbReference type="SMART" id="SM00343">
    <property type="entry name" value="ZnF_C2HC"/>
    <property type="match status" value="4"/>
</dbReference>
<dbReference type="AlphaFoldDB" id="A0A9W8B470"/>
<dbReference type="OrthoDB" id="3863715at2759"/>
<accession>A0A9W8B470</accession>
<feature type="compositionally biased region" description="Basic residues" evidence="1">
    <location>
        <begin position="1"/>
        <end position="10"/>
    </location>
</feature>
<dbReference type="PANTHER" id="PTHR46242">
    <property type="entry name" value="ZINC FINGER CCHC DOMAIN-CONTAINING PROTEIN 9 ZCCHC9"/>
    <property type="match status" value="1"/>
</dbReference>
<dbReference type="InterPro" id="IPR001878">
    <property type="entry name" value="Znf_CCHC"/>
</dbReference>
<evidence type="ECO:0000313" key="3">
    <source>
        <dbReference type="EMBL" id="KAJ1983700.1"/>
    </source>
</evidence>
<feature type="region of interest" description="Disordered" evidence="1">
    <location>
        <begin position="1"/>
        <end position="38"/>
    </location>
</feature>
<evidence type="ECO:0000313" key="4">
    <source>
        <dbReference type="Proteomes" id="UP001151582"/>
    </source>
</evidence>
<name>A0A9W8B470_9FUNG</name>
<gene>
    <name evidence="3" type="ORF">H4R34_001128</name>
</gene>
<dbReference type="EMBL" id="JANBQB010000044">
    <property type="protein sequence ID" value="KAJ1983700.1"/>
    <property type="molecule type" value="Genomic_DNA"/>
</dbReference>
<keyword evidence="4" id="KW-1185">Reference proteome</keyword>
<reference evidence="3" key="1">
    <citation type="submission" date="2022-07" db="EMBL/GenBank/DDBJ databases">
        <title>Phylogenomic reconstructions and comparative analyses of Kickxellomycotina fungi.</title>
        <authorList>
            <person name="Reynolds N.K."/>
            <person name="Stajich J.E."/>
            <person name="Barry K."/>
            <person name="Grigoriev I.V."/>
            <person name="Crous P."/>
            <person name="Smith M.E."/>
        </authorList>
    </citation>
    <scope>NUCLEOTIDE SEQUENCE</scope>
    <source>
        <strain evidence="3">RSA 567</strain>
    </source>
</reference>
<feature type="domain" description="CCHC-type" evidence="2">
    <location>
        <begin position="158"/>
        <end position="174"/>
    </location>
</feature>
<protein>
    <recommendedName>
        <fullName evidence="2">CCHC-type domain-containing protein</fullName>
    </recommendedName>
</protein>
<dbReference type="GO" id="GO:0005730">
    <property type="term" value="C:nucleolus"/>
    <property type="evidence" value="ECO:0007669"/>
    <property type="project" value="TreeGrafter"/>
</dbReference>
<feature type="domain" description="CCHC-type" evidence="2">
    <location>
        <begin position="130"/>
        <end position="146"/>
    </location>
</feature>
<evidence type="ECO:0000259" key="2">
    <source>
        <dbReference type="SMART" id="SM00343"/>
    </source>
</evidence>
<dbReference type="GO" id="GO:0008270">
    <property type="term" value="F:zinc ion binding"/>
    <property type="evidence" value="ECO:0007669"/>
    <property type="project" value="InterPro"/>
</dbReference>
<evidence type="ECO:0000256" key="1">
    <source>
        <dbReference type="SAM" id="MobiDB-lite"/>
    </source>
</evidence>
<dbReference type="Gene3D" id="4.10.60.10">
    <property type="entry name" value="Zinc finger, CCHC-type"/>
    <property type="match status" value="2"/>
</dbReference>
<dbReference type="GO" id="GO:0003676">
    <property type="term" value="F:nucleic acid binding"/>
    <property type="evidence" value="ECO:0007669"/>
    <property type="project" value="InterPro"/>
</dbReference>
<comment type="caution">
    <text evidence="3">The sequence shown here is derived from an EMBL/GenBank/DDBJ whole genome shotgun (WGS) entry which is preliminary data.</text>
</comment>
<dbReference type="InterPro" id="IPR036875">
    <property type="entry name" value="Znf_CCHC_sf"/>
</dbReference>
<feature type="domain" description="CCHC-type" evidence="2">
    <location>
        <begin position="79"/>
        <end position="95"/>
    </location>
</feature>
<dbReference type="InterPro" id="IPR042246">
    <property type="entry name" value="ZCCHC9"/>
</dbReference>
<proteinExistence type="predicted"/>
<dbReference type="SUPFAM" id="SSF57756">
    <property type="entry name" value="Retrovirus zinc finger-like domains"/>
    <property type="match status" value="2"/>
</dbReference>
<dbReference type="Proteomes" id="UP001151582">
    <property type="component" value="Unassembled WGS sequence"/>
</dbReference>